<keyword evidence="1" id="KW-0175">Coiled coil</keyword>
<dbReference type="AlphaFoldDB" id="A0A0C9U561"/>
<proteinExistence type="predicted"/>
<sequence>MLSKNGTDERHLSELDDKLVSLTQAQVEVQRQEQELVDAVQTARKSGHIQVKLGLLLLGIPCQAPQA</sequence>
<evidence type="ECO:0000313" key="3">
    <source>
        <dbReference type="Proteomes" id="UP000054279"/>
    </source>
</evidence>
<gene>
    <name evidence="2" type="ORF">M422DRAFT_259271</name>
</gene>
<dbReference type="EMBL" id="KN837163">
    <property type="protein sequence ID" value="KIJ38123.1"/>
    <property type="molecule type" value="Genomic_DNA"/>
</dbReference>
<evidence type="ECO:0000313" key="2">
    <source>
        <dbReference type="EMBL" id="KIJ38123.1"/>
    </source>
</evidence>
<evidence type="ECO:0000256" key="1">
    <source>
        <dbReference type="SAM" id="Coils"/>
    </source>
</evidence>
<feature type="coiled-coil region" evidence="1">
    <location>
        <begin position="15"/>
        <end position="42"/>
    </location>
</feature>
<keyword evidence="3" id="KW-1185">Reference proteome</keyword>
<dbReference type="Proteomes" id="UP000054279">
    <property type="component" value="Unassembled WGS sequence"/>
</dbReference>
<reference evidence="2 3" key="1">
    <citation type="submission" date="2014-06" db="EMBL/GenBank/DDBJ databases">
        <title>Evolutionary Origins and Diversification of the Mycorrhizal Mutualists.</title>
        <authorList>
            <consortium name="DOE Joint Genome Institute"/>
            <consortium name="Mycorrhizal Genomics Consortium"/>
            <person name="Kohler A."/>
            <person name="Kuo A."/>
            <person name="Nagy L.G."/>
            <person name="Floudas D."/>
            <person name="Copeland A."/>
            <person name="Barry K.W."/>
            <person name="Cichocki N."/>
            <person name="Veneault-Fourrey C."/>
            <person name="LaButti K."/>
            <person name="Lindquist E.A."/>
            <person name="Lipzen A."/>
            <person name="Lundell T."/>
            <person name="Morin E."/>
            <person name="Murat C."/>
            <person name="Riley R."/>
            <person name="Ohm R."/>
            <person name="Sun H."/>
            <person name="Tunlid A."/>
            <person name="Henrissat B."/>
            <person name="Grigoriev I.V."/>
            <person name="Hibbett D.S."/>
            <person name="Martin F."/>
        </authorList>
    </citation>
    <scope>NUCLEOTIDE SEQUENCE [LARGE SCALE GENOMIC DNA]</scope>
    <source>
        <strain evidence="2 3">SS14</strain>
    </source>
</reference>
<name>A0A0C9U561_SPHS4</name>
<organism evidence="2 3">
    <name type="scientific">Sphaerobolus stellatus (strain SS14)</name>
    <dbReference type="NCBI Taxonomy" id="990650"/>
    <lineage>
        <taxon>Eukaryota</taxon>
        <taxon>Fungi</taxon>
        <taxon>Dikarya</taxon>
        <taxon>Basidiomycota</taxon>
        <taxon>Agaricomycotina</taxon>
        <taxon>Agaricomycetes</taxon>
        <taxon>Phallomycetidae</taxon>
        <taxon>Geastrales</taxon>
        <taxon>Sphaerobolaceae</taxon>
        <taxon>Sphaerobolus</taxon>
    </lineage>
</organism>
<dbReference type="HOGENOM" id="CLU_2814084_0_0_1"/>
<accession>A0A0C9U561</accession>
<protein>
    <submittedName>
        <fullName evidence="2">Uncharacterized protein</fullName>
    </submittedName>
</protein>